<feature type="transmembrane region" description="Helical" evidence="2">
    <location>
        <begin position="48"/>
        <end position="71"/>
    </location>
</feature>
<feature type="compositionally biased region" description="Pro residues" evidence="1">
    <location>
        <begin position="434"/>
        <end position="443"/>
    </location>
</feature>
<feature type="transmembrane region" description="Helical" evidence="2">
    <location>
        <begin position="14"/>
        <end position="36"/>
    </location>
</feature>
<keyword evidence="2" id="KW-0472">Membrane</keyword>
<keyword evidence="2" id="KW-1133">Transmembrane helix</keyword>
<feature type="compositionally biased region" description="Basic and acidic residues" evidence="1">
    <location>
        <begin position="313"/>
        <end position="330"/>
    </location>
</feature>
<name>A0A8D8WQJ3_9HEMI</name>
<feature type="region of interest" description="Disordered" evidence="1">
    <location>
        <begin position="286"/>
        <end position="366"/>
    </location>
</feature>
<sequence length="933" mass="103295">MCCSCHQVCTTSHVIFNLVYISIGTIQLVAGVFFFVSLPPLFRIGSNLWTGGWNVLFGVSGAVVTCVGTLSPSKQHILHYFTLSILCVNVVNLVILEIGEFRLFLPDTLRGENLSHETRFLLSCARMSSSMSTIVAIVCSFIDAQLTFCSIECTQRSNRQKKPEHEVISDADYILPRVKTTNSGSSGGAPLRPTEPGTNTKLHPAAHYTQSWVFDASHNPGDQPKTITLKRKRHNRSATDGAIKSPQPMVKSPNVLHPTSPMPGSAATPVVIVEDAGNTDRQLHFMTSFSRTPSPVMPHDESGSDSEMSSIQDFKDIRSQPVHDHLEKLTEPAIYRKRLDSARSSSSVTNRTSPPRSVSPRLATSEQPQYASLVMELEKTFARKRSVTEQEAPVLPDLQHRKSDAEFSKELEAALKSIESLESPQSVEMRSPPVTSPMGPPVGPSSIQFETTTNSSTTTSSNAPMIPKDHDSVEVRPWNAKVPDARGKPPPARSKSFVIRQDNGKTIINVKQPFSLENSPVPVHKAMGQPSFPENNVSVHRSIVQIVEDQVPPSHTHHRTQLKSKNSFKCSGVNYSSLPLPMGPRPLRSNRERKLEDSIKKKRVGNKSVGFRLENMPNNVRRAISFNTSNSQESDLDKLDDTNNSIGTNFRHRSTSTNEGTVSSQKQNLNRRSSNVVDYGSRYRTVDSSYGTLHGDSLSSEHLSQDSTIFNDTLINGSYSTNTKTNVPAHSKSNGVTNGHIVPVQSFKRKLNFSDVSNQPSESDDVDSDMLQVCFSEEESSTNETSYVIENNKNQNLELPHNQNLSSNFDNCSKVSNGLNCDKYGEAGGPGYIQECNNNLVQLPPTSKPSQPTKLQSRWSIKSLLRRKPSHPISLPPELEAAFLKSESLIFLTEEELIARYDSHKQTLRDIEQRTLQNMKASKKYQSSPDSDC</sequence>
<keyword evidence="2" id="KW-0812">Transmembrane</keyword>
<feature type="compositionally biased region" description="Low complexity" evidence="1">
    <location>
        <begin position="451"/>
        <end position="462"/>
    </location>
</feature>
<feature type="compositionally biased region" description="Polar residues" evidence="1">
    <location>
        <begin position="342"/>
        <end position="366"/>
    </location>
</feature>
<feature type="region of interest" description="Disordered" evidence="1">
    <location>
        <begin position="628"/>
        <end position="677"/>
    </location>
</feature>
<evidence type="ECO:0000256" key="2">
    <source>
        <dbReference type="SAM" id="Phobius"/>
    </source>
</evidence>
<reference evidence="3" key="1">
    <citation type="submission" date="2021-05" db="EMBL/GenBank/DDBJ databases">
        <authorList>
            <person name="Alioto T."/>
            <person name="Alioto T."/>
            <person name="Gomez Garrido J."/>
        </authorList>
    </citation>
    <scope>NUCLEOTIDE SEQUENCE</scope>
</reference>
<protein>
    <submittedName>
        <fullName evidence="3">Uncharacterized protein</fullName>
    </submittedName>
</protein>
<dbReference type="EMBL" id="HBUF01216657">
    <property type="protein sequence ID" value="CAG6667488.1"/>
    <property type="molecule type" value="Transcribed_RNA"/>
</dbReference>
<feature type="transmembrane region" description="Helical" evidence="2">
    <location>
        <begin position="77"/>
        <end position="99"/>
    </location>
</feature>
<proteinExistence type="predicted"/>
<feature type="region of interest" description="Disordered" evidence="1">
    <location>
        <begin position="575"/>
        <end position="595"/>
    </location>
</feature>
<accession>A0A8D8WQJ3</accession>
<feature type="compositionally biased region" description="Polar residues" evidence="1">
    <location>
        <begin position="655"/>
        <end position="676"/>
    </location>
</feature>
<dbReference type="AlphaFoldDB" id="A0A8D8WQJ3"/>
<evidence type="ECO:0000256" key="1">
    <source>
        <dbReference type="SAM" id="MobiDB-lite"/>
    </source>
</evidence>
<feature type="region of interest" description="Disordered" evidence="1">
    <location>
        <begin position="232"/>
        <end position="252"/>
    </location>
</feature>
<feature type="region of interest" description="Disordered" evidence="1">
    <location>
        <begin position="421"/>
        <end position="470"/>
    </location>
</feature>
<organism evidence="3">
    <name type="scientific">Cacopsylla melanoneura</name>
    <dbReference type="NCBI Taxonomy" id="428564"/>
    <lineage>
        <taxon>Eukaryota</taxon>
        <taxon>Metazoa</taxon>
        <taxon>Ecdysozoa</taxon>
        <taxon>Arthropoda</taxon>
        <taxon>Hexapoda</taxon>
        <taxon>Insecta</taxon>
        <taxon>Pterygota</taxon>
        <taxon>Neoptera</taxon>
        <taxon>Paraneoptera</taxon>
        <taxon>Hemiptera</taxon>
        <taxon>Sternorrhyncha</taxon>
        <taxon>Psylloidea</taxon>
        <taxon>Psyllidae</taxon>
        <taxon>Psyllinae</taxon>
        <taxon>Cacopsylla</taxon>
    </lineage>
</organism>
<evidence type="ECO:0000313" key="3">
    <source>
        <dbReference type="EMBL" id="CAG6667488.1"/>
    </source>
</evidence>